<dbReference type="GO" id="GO:0005886">
    <property type="term" value="C:plasma membrane"/>
    <property type="evidence" value="ECO:0007669"/>
    <property type="project" value="UniProtKB-SubCell"/>
</dbReference>
<sequence>MLTDSALKNEEKLPELRRNYPLFRFVGGNVISFFGDQIYLIALPLIVLAITGSPLSMGMISALERLPIVLQPITGILSDRLNRKWLLMICDMGRCLIIGLLGVLFILEHLHLWELTMAALLIGVMSQIYNTSQFASVPHLVRRNDLQFANSINAGLSNTAVLLGPTLGGLIISLYNPGYALLVNSFSFFISFLSISSVALTPRGKIPSKQSFVKEIKEGFQFVLQKKPILFTNLAILTSMFGTTFFLTLMIFHLKESVHLSANQIGWLVSIGGIGSISGSICTYFLIKQMSYRTLLFLSSVLGGISLLFFSDCHTYIGLIVYNAMGTFMASIMNPCIVTIRQLLTPDHLLGRVQATSRFMAWVLLPLSAFLAGVLAQAIGTHLTIFIGGIFTTLSSVFYLHPSLNHVTKKGEKV</sequence>
<dbReference type="PANTHER" id="PTHR23513">
    <property type="entry name" value="INTEGRAL MEMBRANE EFFLUX PROTEIN-RELATED"/>
    <property type="match status" value="1"/>
</dbReference>
<dbReference type="InterPro" id="IPR010290">
    <property type="entry name" value="TM_effector"/>
</dbReference>
<keyword evidence="2" id="KW-0813">Transport</keyword>
<feature type="transmembrane region" description="Helical" evidence="7">
    <location>
        <begin position="359"/>
        <end position="379"/>
    </location>
</feature>
<keyword evidence="5 7" id="KW-1133">Transmembrane helix</keyword>
<dbReference type="Pfam" id="PF05977">
    <property type="entry name" value="MFS_3"/>
    <property type="match status" value="1"/>
</dbReference>
<evidence type="ECO:0000313" key="8">
    <source>
        <dbReference type="EMBL" id="GGH77261.1"/>
    </source>
</evidence>
<feature type="transmembrane region" description="Helical" evidence="7">
    <location>
        <begin position="294"/>
        <end position="310"/>
    </location>
</feature>
<organism evidence="8 9">
    <name type="scientific">Pullulanibacillus pueri</name>
    <dbReference type="NCBI Taxonomy" id="1437324"/>
    <lineage>
        <taxon>Bacteria</taxon>
        <taxon>Bacillati</taxon>
        <taxon>Bacillota</taxon>
        <taxon>Bacilli</taxon>
        <taxon>Bacillales</taxon>
        <taxon>Sporolactobacillaceae</taxon>
        <taxon>Pullulanibacillus</taxon>
    </lineage>
</organism>
<feature type="transmembrane region" description="Helical" evidence="7">
    <location>
        <begin position="265"/>
        <end position="287"/>
    </location>
</feature>
<evidence type="ECO:0000256" key="5">
    <source>
        <dbReference type="ARBA" id="ARBA00022989"/>
    </source>
</evidence>
<dbReference type="InterPro" id="IPR036259">
    <property type="entry name" value="MFS_trans_sf"/>
</dbReference>
<keyword evidence="4 7" id="KW-0812">Transmembrane</keyword>
<feature type="transmembrane region" description="Helical" evidence="7">
    <location>
        <begin position="85"/>
        <end position="106"/>
    </location>
</feature>
<reference evidence="8" key="1">
    <citation type="journal article" date="2014" name="Int. J. Syst. Evol. Microbiol.">
        <title>Complete genome sequence of Corynebacterium casei LMG S-19264T (=DSM 44701T), isolated from a smear-ripened cheese.</title>
        <authorList>
            <consortium name="US DOE Joint Genome Institute (JGI-PGF)"/>
            <person name="Walter F."/>
            <person name="Albersmeier A."/>
            <person name="Kalinowski J."/>
            <person name="Ruckert C."/>
        </authorList>
    </citation>
    <scope>NUCLEOTIDE SEQUENCE</scope>
    <source>
        <strain evidence="8">CGMCC 1.12777</strain>
    </source>
</reference>
<comment type="caution">
    <text evidence="8">The sequence shown here is derived from an EMBL/GenBank/DDBJ whole genome shotgun (WGS) entry which is preliminary data.</text>
</comment>
<feature type="transmembrane region" description="Helical" evidence="7">
    <location>
        <begin position="316"/>
        <end position="338"/>
    </location>
</feature>
<feature type="transmembrane region" description="Helical" evidence="7">
    <location>
        <begin position="38"/>
        <end position="64"/>
    </location>
</feature>
<dbReference type="PANTHER" id="PTHR23513:SF6">
    <property type="entry name" value="MAJOR FACILITATOR SUPERFAMILY ASSOCIATED DOMAIN-CONTAINING PROTEIN"/>
    <property type="match status" value="1"/>
</dbReference>
<keyword evidence="9" id="KW-1185">Reference proteome</keyword>
<evidence type="ECO:0000256" key="3">
    <source>
        <dbReference type="ARBA" id="ARBA00022475"/>
    </source>
</evidence>
<dbReference type="InterPro" id="IPR022324">
    <property type="entry name" value="Bacilysin_exporter_BacE_put"/>
</dbReference>
<dbReference type="Gene3D" id="1.20.1250.20">
    <property type="entry name" value="MFS general substrate transporter like domains"/>
    <property type="match status" value="1"/>
</dbReference>
<keyword evidence="3" id="KW-1003">Cell membrane</keyword>
<reference evidence="8" key="2">
    <citation type="submission" date="2020-09" db="EMBL/GenBank/DDBJ databases">
        <authorList>
            <person name="Sun Q."/>
            <person name="Zhou Y."/>
        </authorList>
    </citation>
    <scope>NUCLEOTIDE SEQUENCE</scope>
    <source>
        <strain evidence="8">CGMCC 1.12777</strain>
    </source>
</reference>
<dbReference type="EMBL" id="BMFV01000004">
    <property type="protein sequence ID" value="GGH77261.1"/>
    <property type="molecule type" value="Genomic_DNA"/>
</dbReference>
<evidence type="ECO:0000256" key="1">
    <source>
        <dbReference type="ARBA" id="ARBA00004651"/>
    </source>
</evidence>
<dbReference type="AlphaFoldDB" id="A0A8J3ELP7"/>
<feature type="transmembrane region" description="Helical" evidence="7">
    <location>
        <begin position="152"/>
        <end position="175"/>
    </location>
</feature>
<proteinExistence type="predicted"/>
<gene>
    <name evidence="8" type="ORF">GCM10007096_08900</name>
</gene>
<dbReference type="Proteomes" id="UP000656813">
    <property type="component" value="Unassembled WGS sequence"/>
</dbReference>
<evidence type="ECO:0000256" key="4">
    <source>
        <dbReference type="ARBA" id="ARBA00022692"/>
    </source>
</evidence>
<dbReference type="SUPFAM" id="SSF103473">
    <property type="entry name" value="MFS general substrate transporter"/>
    <property type="match status" value="1"/>
</dbReference>
<keyword evidence="6 7" id="KW-0472">Membrane</keyword>
<dbReference type="RefSeq" id="WP_188496186.1">
    <property type="nucleotide sequence ID" value="NZ_BMFV01000004.1"/>
</dbReference>
<evidence type="ECO:0000256" key="2">
    <source>
        <dbReference type="ARBA" id="ARBA00022448"/>
    </source>
</evidence>
<evidence type="ECO:0000256" key="6">
    <source>
        <dbReference type="ARBA" id="ARBA00023136"/>
    </source>
</evidence>
<dbReference type="PRINTS" id="PR01988">
    <property type="entry name" value="EXPORTERBACE"/>
</dbReference>
<evidence type="ECO:0000313" key="9">
    <source>
        <dbReference type="Proteomes" id="UP000656813"/>
    </source>
</evidence>
<accession>A0A8J3ELP7</accession>
<name>A0A8J3ELP7_9BACL</name>
<comment type="subcellular location">
    <subcellularLocation>
        <location evidence="1">Cell membrane</location>
        <topology evidence="1">Multi-pass membrane protein</topology>
    </subcellularLocation>
</comment>
<evidence type="ECO:0000256" key="7">
    <source>
        <dbReference type="SAM" id="Phobius"/>
    </source>
</evidence>
<feature type="transmembrane region" description="Helical" evidence="7">
    <location>
        <begin position="230"/>
        <end position="253"/>
    </location>
</feature>
<protein>
    <submittedName>
        <fullName evidence="8">MFS transporter</fullName>
    </submittedName>
</protein>
<dbReference type="CDD" id="cd06173">
    <property type="entry name" value="MFS_MefA_like"/>
    <property type="match status" value="1"/>
</dbReference>
<feature type="transmembrane region" description="Helical" evidence="7">
    <location>
        <begin position="181"/>
        <end position="200"/>
    </location>
</feature>
<feature type="transmembrane region" description="Helical" evidence="7">
    <location>
        <begin position="385"/>
        <end position="404"/>
    </location>
</feature>